<gene>
    <name evidence="17" type="ORF">PARMNEM_LOCUS15980</name>
</gene>
<comment type="catalytic activity">
    <reaction evidence="14">
        <text>an organic molecule + reduced [NADPH--hemoprotein reductase] + O2 = an alcohol + oxidized [NADPH--hemoprotein reductase] + H2O + H(+)</text>
        <dbReference type="Rhea" id="RHEA:17149"/>
        <dbReference type="Rhea" id="RHEA-COMP:11964"/>
        <dbReference type="Rhea" id="RHEA-COMP:11965"/>
        <dbReference type="ChEBI" id="CHEBI:15377"/>
        <dbReference type="ChEBI" id="CHEBI:15378"/>
        <dbReference type="ChEBI" id="CHEBI:15379"/>
        <dbReference type="ChEBI" id="CHEBI:30879"/>
        <dbReference type="ChEBI" id="CHEBI:57618"/>
        <dbReference type="ChEBI" id="CHEBI:58210"/>
        <dbReference type="ChEBI" id="CHEBI:142491"/>
        <dbReference type="EC" id="1.14.14.1"/>
    </reaction>
</comment>
<keyword evidence="18" id="KW-1185">Reference proteome</keyword>
<feature type="binding site" description="axial binding residue" evidence="15">
    <location>
        <position position="476"/>
    </location>
    <ligand>
        <name>heme</name>
        <dbReference type="ChEBI" id="CHEBI:30413"/>
    </ligand>
    <ligandPart>
        <name>Fe</name>
        <dbReference type="ChEBI" id="CHEBI:18248"/>
    </ligandPart>
</feature>
<sequence>MMIYIWAVAIIVALVLYARQMHSKFLKAGVNHLPVVPFLGNTARIILKRDNVINRLTELYQTYPDDTIVGFYEMMNPLLIIKDADLLRKITVKDFEYFVNRRGLGEDLQDPLFGRNLLLLKGEEWKAMRSTLSPAFTSSKIRLMVPLMVEVGDHMIKSLIRKIEESAENYIDIECKDMATRYSNDVIASCAFGLRVDSLDEDNQFYESCRKITTFNFKRILKLLVFRSFPKLMKTLKINLFPNSLSEFFKKLVLRTMKQREEQHIIRNDMIQLLMEAKKGTLSHDSKDTKVDAGFATVEESAVGRKKVYKDWTDVELAAQAVLFLFAGFETISTVLAFALYELALNTDVQERLFQEIKENDSKNENSETSIDYDTIQRMKYLDMTVSEVLRLWPPAPVVDRLCGKDYVMGKPNSKATQDYIIRKGEALQIPIWAFHRDPRYFPDPEKFDPERFSEENKHKIQPFSYMPFGLGPRNCIGSRFALCEIKVVLYQLLRHIEVSPCEKTPIPGKLRPDSFQMRLQGGHWVRMRVRQ</sequence>
<evidence type="ECO:0000256" key="14">
    <source>
        <dbReference type="ARBA" id="ARBA00047827"/>
    </source>
</evidence>
<dbReference type="AlphaFoldDB" id="A0AAV1LR88"/>
<dbReference type="InterPro" id="IPR002401">
    <property type="entry name" value="Cyt_P450_E_grp-I"/>
</dbReference>
<dbReference type="FunFam" id="1.10.630.10:FF:000042">
    <property type="entry name" value="Cytochrome P450"/>
    <property type="match status" value="1"/>
</dbReference>
<evidence type="ECO:0000256" key="8">
    <source>
        <dbReference type="ARBA" id="ARBA00022824"/>
    </source>
</evidence>
<evidence type="ECO:0000256" key="2">
    <source>
        <dbReference type="ARBA" id="ARBA00004174"/>
    </source>
</evidence>
<dbReference type="InterPro" id="IPR017972">
    <property type="entry name" value="Cyt_P450_CS"/>
</dbReference>
<dbReference type="GO" id="GO:0020037">
    <property type="term" value="F:heme binding"/>
    <property type="evidence" value="ECO:0007669"/>
    <property type="project" value="InterPro"/>
</dbReference>
<evidence type="ECO:0000313" key="17">
    <source>
        <dbReference type="EMBL" id="CAK1596659.1"/>
    </source>
</evidence>
<evidence type="ECO:0000256" key="6">
    <source>
        <dbReference type="ARBA" id="ARBA00022617"/>
    </source>
</evidence>
<dbReference type="PANTHER" id="PTHR24292:SF54">
    <property type="entry name" value="CYP9F3-RELATED"/>
    <property type="match status" value="1"/>
</dbReference>
<keyword evidence="9" id="KW-0492">Microsome</keyword>
<evidence type="ECO:0000256" key="12">
    <source>
        <dbReference type="ARBA" id="ARBA00023033"/>
    </source>
</evidence>
<dbReference type="Pfam" id="PF00067">
    <property type="entry name" value="p450"/>
    <property type="match status" value="1"/>
</dbReference>
<dbReference type="EMBL" id="CAVLGL010000093">
    <property type="protein sequence ID" value="CAK1596659.1"/>
    <property type="molecule type" value="Genomic_DNA"/>
</dbReference>
<evidence type="ECO:0000256" key="10">
    <source>
        <dbReference type="ARBA" id="ARBA00023002"/>
    </source>
</evidence>
<evidence type="ECO:0000256" key="1">
    <source>
        <dbReference type="ARBA" id="ARBA00001971"/>
    </source>
</evidence>
<evidence type="ECO:0000256" key="7">
    <source>
        <dbReference type="ARBA" id="ARBA00022723"/>
    </source>
</evidence>
<evidence type="ECO:0000256" key="15">
    <source>
        <dbReference type="PIRSR" id="PIRSR602401-1"/>
    </source>
</evidence>
<dbReference type="PRINTS" id="PR00385">
    <property type="entry name" value="P450"/>
</dbReference>
<accession>A0AAV1LR88</accession>
<name>A0AAV1LR88_9NEOP</name>
<reference evidence="17 18" key="1">
    <citation type="submission" date="2023-11" db="EMBL/GenBank/DDBJ databases">
        <authorList>
            <person name="Hedman E."/>
            <person name="Englund M."/>
            <person name="Stromberg M."/>
            <person name="Nyberg Akerstrom W."/>
            <person name="Nylinder S."/>
            <person name="Jareborg N."/>
            <person name="Kallberg Y."/>
            <person name="Kronander E."/>
        </authorList>
    </citation>
    <scope>NUCLEOTIDE SEQUENCE [LARGE SCALE GENOMIC DNA]</scope>
</reference>
<keyword evidence="11 15" id="KW-0408">Iron</keyword>
<evidence type="ECO:0000256" key="3">
    <source>
        <dbReference type="ARBA" id="ARBA00004406"/>
    </source>
</evidence>
<dbReference type="PROSITE" id="PS00086">
    <property type="entry name" value="CYTOCHROME_P450"/>
    <property type="match status" value="1"/>
</dbReference>
<dbReference type="PRINTS" id="PR00463">
    <property type="entry name" value="EP450I"/>
</dbReference>
<dbReference type="Proteomes" id="UP001314205">
    <property type="component" value="Unassembled WGS sequence"/>
</dbReference>
<keyword evidence="13" id="KW-0472">Membrane</keyword>
<dbReference type="InterPro" id="IPR050476">
    <property type="entry name" value="Insect_CytP450_Detox"/>
</dbReference>
<keyword evidence="6 15" id="KW-0349">Heme</keyword>
<evidence type="ECO:0000256" key="11">
    <source>
        <dbReference type="ARBA" id="ARBA00023004"/>
    </source>
</evidence>
<dbReference type="Gene3D" id="1.10.630.10">
    <property type="entry name" value="Cytochrome P450"/>
    <property type="match status" value="1"/>
</dbReference>
<dbReference type="InterPro" id="IPR036396">
    <property type="entry name" value="Cyt_P450_sf"/>
</dbReference>
<comment type="cofactor">
    <cofactor evidence="1 15">
        <name>heme</name>
        <dbReference type="ChEBI" id="CHEBI:30413"/>
    </cofactor>
</comment>
<dbReference type="PANTHER" id="PTHR24292">
    <property type="entry name" value="CYTOCHROME P450"/>
    <property type="match status" value="1"/>
</dbReference>
<dbReference type="InterPro" id="IPR001128">
    <property type="entry name" value="Cyt_P450"/>
</dbReference>
<evidence type="ECO:0000256" key="5">
    <source>
        <dbReference type="ARBA" id="ARBA00012109"/>
    </source>
</evidence>
<comment type="similarity">
    <text evidence="4 16">Belongs to the cytochrome P450 family.</text>
</comment>
<evidence type="ECO:0000313" key="18">
    <source>
        <dbReference type="Proteomes" id="UP001314205"/>
    </source>
</evidence>
<dbReference type="GO" id="GO:0005789">
    <property type="term" value="C:endoplasmic reticulum membrane"/>
    <property type="evidence" value="ECO:0007669"/>
    <property type="project" value="UniProtKB-SubCell"/>
</dbReference>
<dbReference type="GO" id="GO:0016712">
    <property type="term" value="F:oxidoreductase activity, acting on paired donors, with incorporation or reduction of molecular oxygen, reduced flavin or flavoprotein as one donor, and incorporation of one atom of oxygen"/>
    <property type="evidence" value="ECO:0007669"/>
    <property type="project" value="UniProtKB-EC"/>
</dbReference>
<evidence type="ECO:0000256" key="4">
    <source>
        <dbReference type="ARBA" id="ARBA00010617"/>
    </source>
</evidence>
<comment type="caution">
    <text evidence="17">The sequence shown here is derived from an EMBL/GenBank/DDBJ whole genome shotgun (WGS) entry which is preliminary data.</text>
</comment>
<keyword evidence="10 16" id="KW-0560">Oxidoreductase</keyword>
<evidence type="ECO:0000256" key="16">
    <source>
        <dbReference type="RuleBase" id="RU000461"/>
    </source>
</evidence>
<keyword evidence="8" id="KW-0256">Endoplasmic reticulum</keyword>
<dbReference type="SUPFAM" id="SSF48264">
    <property type="entry name" value="Cytochrome P450"/>
    <property type="match status" value="1"/>
</dbReference>
<organism evidence="17 18">
    <name type="scientific">Parnassius mnemosyne</name>
    <name type="common">clouded apollo</name>
    <dbReference type="NCBI Taxonomy" id="213953"/>
    <lineage>
        <taxon>Eukaryota</taxon>
        <taxon>Metazoa</taxon>
        <taxon>Ecdysozoa</taxon>
        <taxon>Arthropoda</taxon>
        <taxon>Hexapoda</taxon>
        <taxon>Insecta</taxon>
        <taxon>Pterygota</taxon>
        <taxon>Neoptera</taxon>
        <taxon>Endopterygota</taxon>
        <taxon>Lepidoptera</taxon>
        <taxon>Glossata</taxon>
        <taxon>Ditrysia</taxon>
        <taxon>Papilionoidea</taxon>
        <taxon>Papilionidae</taxon>
        <taxon>Parnassiinae</taxon>
        <taxon>Parnassini</taxon>
        <taxon>Parnassius</taxon>
        <taxon>Driopa</taxon>
    </lineage>
</organism>
<dbReference type="GO" id="GO:0005506">
    <property type="term" value="F:iron ion binding"/>
    <property type="evidence" value="ECO:0007669"/>
    <property type="project" value="InterPro"/>
</dbReference>
<protein>
    <recommendedName>
        <fullName evidence="5">unspecific monooxygenase</fullName>
        <ecNumber evidence="5">1.14.14.1</ecNumber>
    </recommendedName>
</protein>
<keyword evidence="7 15" id="KW-0479">Metal-binding</keyword>
<dbReference type="EC" id="1.14.14.1" evidence="5"/>
<comment type="subcellular location">
    <subcellularLocation>
        <location evidence="3">Endoplasmic reticulum membrane</location>
        <topology evidence="3">Peripheral membrane protein</topology>
    </subcellularLocation>
    <subcellularLocation>
        <location evidence="2">Microsome membrane</location>
        <topology evidence="2">Peripheral membrane protein</topology>
    </subcellularLocation>
</comment>
<proteinExistence type="inferred from homology"/>
<evidence type="ECO:0000256" key="13">
    <source>
        <dbReference type="ARBA" id="ARBA00023136"/>
    </source>
</evidence>
<evidence type="ECO:0000256" key="9">
    <source>
        <dbReference type="ARBA" id="ARBA00022848"/>
    </source>
</evidence>
<dbReference type="CDD" id="cd11056">
    <property type="entry name" value="CYP6-like"/>
    <property type="match status" value="1"/>
</dbReference>
<keyword evidence="12 16" id="KW-0503">Monooxygenase</keyword>